<evidence type="ECO:0000313" key="2">
    <source>
        <dbReference type="EMBL" id="MBB4104886.1"/>
    </source>
</evidence>
<protein>
    <recommendedName>
        <fullName evidence="1">DUF6456 domain-containing protein</fullName>
    </recommendedName>
</protein>
<dbReference type="Pfam" id="PF20057">
    <property type="entry name" value="DUF6456"/>
    <property type="match status" value="1"/>
</dbReference>
<dbReference type="RefSeq" id="WP_183793955.1">
    <property type="nucleotide sequence ID" value="NZ_JACIDU010000015.1"/>
</dbReference>
<organism evidence="2 3">
    <name type="scientific">Allorhizobium borbori</name>
    <dbReference type="NCBI Taxonomy" id="485907"/>
    <lineage>
        <taxon>Bacteria</taxon>
        <taxon>Pseudomonadati</taxon>
        <taxon>Pseudomonadota</taxon>
        <taxon>Alphaproteobacteria</taxon>
        <taxon>Hyphomicrobiales</taxon>
        <taxon>Rhizobiaceae</taxon>
        <taxon>Rhizobium/Agrobacterium group</taxon>
        <taxon>Allorhizobium</taxon>
    </lineage>
</organism>
<gene>
    <name evidence="2" type="ORF">GGQ66_003468</name>
</gene>
<proteinExistence type="predicted"/>
<dbReference type="Proteomes" id="UP000584824">
    <property type="component" value="Unassembled WGS sequence"/>
</dbReference>
<evidence type="ECO:0000313" key="3">
    <source>
        <dbReference type="Proteomes" id="UP000584824"/>
    </source>
</evidence>
<dbReference type="EMBL" id="JACIDU010000015">
    <property type="protein sequence ID" value="MBB4104886.1"/>
    <property type="molecule type" value="Genomic_DNA"/>
</dbReference>
<name>A0A7W6P3G3_9HYPH</name>
<sequence>MGEGGPAEFTPAEARRLARLLRSAAGDAITAKDGAEQALLGRAVAVGLVTRCGARLQARPEAASFLRRLFVADGETEFRAQHGEREAVVLPDTGVKVIRNLDESPLSHLARLRSRDGAAFLPDDAVAAGERLHADFTRGQMQPRVTASWEPRLANRTKGTAGGQADLNDAALGARARFTRAVDAMGPELSGVALDVCCFYKGLETVERERQWPARSAKLMLRAALMTLSRHYAPPPVRSRMRHWEAGRDQPDRQGY</sequence>
<dbReference type="InterPro" id="IPR045599">
    <property type="entry name" value="DUF6456"/>
</dbReference>
<keyword evidence="3" id="KW-1185">Reference proteome</keyword>
<dbReference type="AlphaFoldDB" id="A0A7W6P3G3"/>
<evidence type="ECO:0000259" key="1">
    <source>
        <dbReference type="Pfam" id="PF20057"/>
    </source>
</evidence>
<comment type="caution">
    <text evidence="2">The sequence shown here is derived from an EMBL/GenBank/DDBJ whole genome shotgun (WGS) entry which is preliminary data.</text>
</comment>
<accession>A0A7W6P3G3</accession>
<reference evidence="2 3" key="1">
    <citation type="submission" date="2020-08" db="EMBL/GenBank/DDBJ databases">
        <title>Genomic Encyclopedia of Type Strains, Phase IV (KMG-IV): sequencing the most valuable type-strain genomes for metagenomic binning, comparative biology and taxonomic classification.</title>
        <authorList>
            <person name="Goeker M."/>
        </authorList>
    </citation>
    <scope>NUCLEOTIDE SEQUENCE [LARGE SCALE GENOMIC DNA]</scope>
    <source>
        <strain evidence="2 3">DSM 26385</strain>
    </source>
</reference>
<feature type="domain" description="DUF6456" evidence="1">
    <location>
        <begin position="100"/>
        <end position="233"/>
    </location>
</feature>